<sequence length="261" mass="30185">MNFAMRWLSLLVLVASIYTLIIGRIYKNIPISVISTIFTINFEDEAGQRVQFDRKQLLRANQTNVTAYFFSARPTSDNGIVVENSISGNVFCHGRDIKDSLEWFGTEKKGFEIIHNFGRSLPYAWYMPLIPIWILNRESKLLFGFIRSHIMTRRVTIRYENEFNNTRPTMKMLAGTYSQHNITIILNFHKDNPPTSVKAIRIKENGVLEVGLEEESPSCYKLYLPELRNEILRLSWVPDANKRAISSGLVQAITENKYKVD</sequence>
<dbReference type="Proteomes" id="UP001055286">
    <property type="component" value="Unassembled WGS sequence"/>
</dbReference>
<dbReference type="AlphaFoldDB" id="A0AA37HGF6"/>
<dbReference type="RefSeq" id="WP_238192794.1">
    <property type="nucleotide sequence ID" value="NZ_BPQJ01000034.1"/>
</dbReference>
<evidence type="ECO:0000313" key="1">
    <source>
        <dbReference type="EMBL" id="GJD65061.1"/>
    </source>
</evidence>
<gene>
    <name evidence="1" type="ORF">MPEAHAMD_5247</name>
</gene>
<dbReference type="EMBL" id="BPQJ01000034">
    <property type="protein sequence ID" value="GJD65061.1"/>
    <property type="molecule type" value="Genomic_DNA"/>
</dbReference>
<evidence type="ECO:0000313" key="2">
    <source>
        <dbReference type="Proteomes" id="UP001055286"/>
    </source>
</evidence>
<accession>A0AA37HGF6</accession>
<organism evidence="1 2">
    <name type="scientific">Methylobacterium frigidaeris</name>
    <dbReference type="NCBI Taxonomy" id="2038277"/>
    <lineage>
        <taxon>Bacteria</taxon>
        <taxon>Pseudomonadati</taxon>
        <taxon>Pseudomonadota</taxon>
        <taxon>Alphaproteobacteria</taxon>
        <taxon>Hyphomicrobiales</taxon>
        <taxon>Methylobacteriaceae</taxon>
        <taxon>Methylobacterium</taxon>
    </lineage>
</organism>
<comment type="caution">
    <text evidence="1">The sequence shown here is derived from an EMBL/GenBank/DDBJ whole genome shotgun (WGS) entry which is preliminary data.</text>
</comment>
<proteinExistence type="predicted"/>
<reference evidence="1" key="2">
    <citation type="submission" date="2021-08" db="EMBL/GenBank/DDBJ databases">
        <authorList>
            <person name="Tani A."/>
            <person name="Ola A."/>
            <person name="Ogura Y."/>
            <person name="Katsura K."/>
            <person name="Hayashi T."/>
        </authorList>
    </citation>
    <scope>NUCLEOTIDE SEQUENCE</scope>
    <source>
        <strain evidence="1">JCM 32048</strain>
    </source>
</reference>
<keyword evidence="2" id="KW-1185">Reference proteome</keyword>
<name>A0AA37HGF6_9HYPH</name>
<protein>
    <submittedName>
        <fullName evidence="1">Uncharacterized protein</fullName>
    </submittedName>
</protein>
<reference evidence="1" key="1">
    <citation type="journal article" date="2016" name="Front. Microbiol.">
        <title>Genome Sequence of the Piezophilic, Mesophilic Sulfate-Reducing Bacterium Desulfovibrio indicus J2T.</title>
        <authorList>
            <person name="Cao J."/>
            <person name="Maignien L."/>
            <person name="Shao Z."/>
            <person name="Alain K."/>
            <person name="Jebbar M."/>
        </authorList>
    </citation>
    <scope>NUCLEOTIDE SEQUENCE</scope>
    <source>
        <strain evidence="1">JCM 32048</strain>
    </source>
</reference>